<evidence type="ECO:0008006" key="4">
    <source>
        <dbReference type="Google" id="ProtNLM"/>
    </source>
</evidence>
<keyword evidence="3" id="KW-1185">Reference proteome</keyword>
<comment type="caution">
    <text evidence="2">The sequence shown here is derived from an EMBL/GenBank/DDBJ whole genome shotgun (WGS) entry which is preliminary data.</text>
</comment>
<feature type="transmembrane region" description="Helical" evidence="1">
    <location>
        <begin position="38"/>
        <end position="59"/>
    </location>
</feature>
<dbReference type="EMBL" id="MIGC01003153">
    <property type="protein sequence ID" value="PHJ19864.1"/>
    <property type="molecule type" value="Genomic_DNA"/>
</dbReference>
<accession>A0A2C6KUK2</accession>
<gene>
    <name evidence="2" type="ORF">CSUI_006296</name>
</gene>
<evidence type="ECO:0000313" key="3">
    <source>
        <dbReference type="Proteomes" id="UP000221165"/>
    </source>
</evidence>
<name>A0A2C6KUK2_9APIC</name>
<proteinExistence type="predicted"/>
<sequence length="91" mass="10040">MSHVCVGVRTKERKILRGGRASDKPRSTSETEEIPRPFSLSSFSPLLLCSLIICFYLSLSLSVSSKCPCYLTLYLSVSFSLPFLSSLSSLN</sequence>
<keyword evidence="1" id="KW-1133">Transmembrane helix</keyword>
<evidence type="ECO:0000313" key="2">
    <source>
        <dbReference type="EMBL" id="PHJ19864.1"/>
    </source>
</evidence>
<evidence type="ECO:0000256" key="1">
    <source>
        <dbReference type="SAM" id="Phobius"/>
    </source>
</evidence>
<dbReference type="VEuPathDB" id="ToxoDB:CSUI_006296"/>
<dbReference type="Proteomes" id="UP000221165">
    <property type="component" value="Unassembled WGS sequence"/>
</dbReference>
<keyword evidence="1" id="KW-0812">Transmembrane</keyword>
<feature type="transmembrane region" description="Helical" evidence="1">
    <location>
        <begin position="71"/>
        <end position="90"/>
    </location>
</feature>
<organism evidence="2 3">
    <name type="scientific">Cystoisospora suis</name>
    <dbReference type="NCBI Taxonomy" id="483139"/>
    <lineage>
        <taxon>Eukaryota</taxon>
        <taxon>Sar</taxon>
        <taxon>Alveolata</taxon>
        <taxon>Apicomplexa</taxon>
        <taxon>Conoidasida</taxon>
        <taxon>Coccidia</taxon>
        <taxon>Eucoccidiorida</taxon>
        <taxon>Eimeriorina</taxon>
        <taxon>Sarcocystidae</taxon>
        <taxon>Cystoisospora</taxon>
    </lineage>
</organism>
<protein>
    <recommendedName>
        <fullName evidence="4">Transmembrane protein</fullName>
    </recommendedName>
</protein>
<dbReference type="RefSeq" id="XP_067921557.1">
    <property type="nucleotide sequence ID" value="XM_068066460.1"/>
</dbReference>
<keyword evidence="1" id="KW-0472">Membrane</keyword>
<reference evidence="2 3" key="1">
    <citation type="journal article" date="2017" name="Int. J. Parasitol.">
        <title>The genome of the protozoan parasite Cystoisospora suis and a reverse vaccinology approach to identify vaccine candidates.</title>
        <authorList>
            <person name="Palmieri N."/>
            <person name="Shrestha A."/>
            <person name="Ruttkowski B."/>
            <person name="Beck T."/>
            <person name="Vogl C."/>
            <person name="Tomley F."/>
            <person name="Blake D.P."/>
            <person name="Joachim A."/>
        </authorList>
    </citation>
    <scope>NUCLEOTIDE SEQUENCE [LARGE SCALE GENOMIC DNA]</scope>
    <source>
        <strain evidence="2 3">Wien I</strain>
    </source>
</reference>
<dbReference type="AlphaFoldDB" id="A0A2C6KUK2"/>
<dbReference type="GeneID" id="94429671"/>